<dbReference type="Pfam" id="PF02558">
    <property type="entry name" value="ApbA"/>
    <property type="match status" value="1"/>
</dbReference>
<dbReference type="Proteomes" id="UP000601597">
    <property type="component" value="Unassembled WGS sequence"/>
</dbReference>
<dbReference type="InterPro" id="IPR013752">
    <property type="entry name" value="KPA_reductase"/>
</dbReference>
<accession>A0ABQ3AT35</accession>
<keyword evidence="14" id="KW-1185">Reference proteome</keyword>
<evidence type="ECO:0000256" key="6">
    <source>
        <dbReference type="ARBA" id="ARBA00022857"/>
    </source>
</evidence>
<dbReference type="SUPFAM" id="SSF51735">
    <property type="entry name" value="NAD(P)-binding Rossmann-fold domains"/>
    <property type="match status" value="1"/>
</dbReference>
<evidence type="ECO:0000256" key="4">
    <source>
        <dbReference type="ARBA" id="ARBA00019465"/>
    </source>
</evidence>
<reference evidence="14" key="1">
    <citation type="journal article" date="2019" name="Int. J. Syst. Evol. Microbiol.">
        <title>The Global Catalogue of Microorganisms (GCM) 10K type strain sequencing project: providing services to taxonomists for standard genome sequencing and annotation.</title>
        <authorList>
            <consortium name="The Broad Institute Genomics Platform"/>
            <consortium name="The Broad Institute Genome Sequencing Center for Infectious Disease"/>
            <person name="Wu L."/>
            <person name="Ma J."/>
        </authorList>
    </citation>
    <scope>NUCLEOTIDE SEQUENCE [LARGE SCALE GENOMIC DNA]</scope>
    <source>
        <strain evidence="14">KCTC 22280</strain>
    </source>
</reference>
<dbReference type="EMBL" id="BMXV01000002">
    <property type="protein sequence ID" value="GGY65166.1"/>
    <property type="molecule type" value="Genomic_DNA"/>
</dbReference>
<comment type="caution">
    <text evidence="13">The sequence shown here is derived from an EMBL/GenBank/DDBJ whole genome shotgun (WGS) entry which is preliminary data.</text>
</comment>
<dbReference type="InterPro" id="IPR013328">
    <property type="entry name" value="6PGD_dom2"/>
</dbReference>
<dbReference type="InterPro" id="IPR036291">
    <property type="entry name" value="NAD(P)-bd_dom_sf"/>
</dbReference>
<keyword evidence="5 10" id="KW-0566">Pantothenate biosynthesis</keyword>
<evidence type="ECO:0000256" key="2">
    <source>
        <dbReference type="ARBA" id="ARBA00007870"/>
    </source>
</evidence>
<evidence type="ECO:0000259" key="11">
    <source>
        <dbReference type="Pfam" id="PF02558"/>
    </source>
</evidence>
<dbReference type="PANTHER" id="PTHR43765:SF2">
    <property type="entry name" value="2-DEHYDROPANTOATE 2-REDUCTASE"/>
    <property type="match status" value="1"/>
</dbReference>
<sequence>MPISRTSSKPSQSGVEDENIAILGAGALGRLWAAYLPADTTGFVPRNATTLSSFRLNYRLQDSDGREHTIVRRWLTGLSGTTLLLVTTKAGDTVDALAEIIDRLPESCPIVLFQNGLGSQQEVADRWPRRPVLAASTTEAANRPAPDRVVHAARGHTWIGALTGNAVGLSATVIRQLSRSGLEVRGEERILERLWGKLAVNAGINPFTAILDCRNGDILESSLFLDHIDALCEELANLIRAEGLPPHSPEELRDDIERVARNTSANTSSMRGDFQGGRATEIDYINGYVARRSRELGLAAPVNQMLTDRVKQLVSHPSH</sequence>
<evidence type="ECO:0000259" key="12">
    <source>
        <dbReference type="Pfam" id="PF08546"/>
    </source>
</evidence>
<comment type="similarity">
    <text evidence="2 10">Belongs to the ketopantoate reductase family.</text>
</comment>
<comment type="function">
    <text evidence="10">Catalyzes the NADPH-dependent reduction of ketopantoate into pantoic acid.</text>
</comment>
<dbReference type="SUPFAM" id="SSF48179">
    <property type="entry name" value="6-phosphogluconate dehydrogenase C-terminal domain-like"/>
    <property type="match status" value="1"/>
</dbReference>
<evidence type="ECO:0000256" key="10">
    <source>
        <dbReference type="RuleBase" id="RU362068"/>
    </source>
</evidence>
<evidence type="ECO:0000256" key="1">
    <source>
        <dbReference type="ARBA" id="ARBA00004994"/>
    </source>
</evidence>
<feature type="domain" description="Ketopantoate reductase C-terminal" evidence="12">
    <location>
        <begin position="190"/>
        <end position="312"/>
    </location>
</feature>
<dbReference type="Pfam" id="PF08546">
    <property type="entry name" value="ApbA_C"/>
    <property type="match status" value="1"/>
</dbReference>
<dbReference type="Gene3D" id="1.10.1040.10">
    <property type="entry name" value="N-(1-d-carboxylethyl)-l-norvaline Dehydrogenase, domain 2"/>
    <property type="match status" value="1"/>
</dbReference>
<comment type="catalytic activity">
    <reaction evidence="9 10">
        <text>(R)-pantoate + NADP(+) = 2-dehydropantoate + NADPH + H(+)</text>
        <dbReference type="Rhea" id="RHEA:16233"/>
        <dbReference type="ChEBI" id="CHEBI:11561"/>
        <dbReference type="ChEBI" id="CHEBI:15378"/>
        <dbReference type="ChEBI" id="CHEBI:15980"/>
        <dbReference type="ChEBI" id="CHEBI:57783"/>
        <dbReference type="ChEBI" id="CHEBI:58349"/>
        <dbReference type="EC" id="1.1.1.169"/>
    </reaction>
</comment>
<comment type="pathway">
    <text evidence="1 10">Cofactor biosynthesis; (R)-pantothenate biosynthesis; (R)-pantoate from 3-methyl-2-oxobutanoate: step 2/2.</text>
</comment>
<evidence type="ECO:0000313" key="13">
    <source>
        <dbReference type="EMBL" id="GGY65166.1"/>
    </source>
</evidence>
<dbReference type="InterPro" id="IPR050838">
    <property type="entry name" value="Ketopantoate_reductase"/>
</dbReference>
<evidence type="ECO:0000256" key="8">
    <source>
        <dbReference type="ARBA" id="ARBA00032024"/>
    </source>
</evidence>
<evidence type="ECO:0000256" key="3">
    <source>
        <dbReference type="ARBA" id="ARBA00013014"/>
    </source>
</evidence>
<dbReference type="InterPro" id="IPR008927">
    <property type="entry name" value="6-PGluconate_DH-like_C_sf"/>
</dbReference>
<gene>
    <name evidence="13" type="primary">panE</name>
    <name evidence="13" type="ORF">GCM10007071_09890</name>
</gene>
<feature type="domain" description="Ketopantoate reductase N-terminal" evidence="11">
    <location>
        <begin position="20"/>
        <end position="163"/>
    </location>
</feature>
<dbReference type="PANTHER" id="PTHR43765">
    <property type="entry name" value="2-DEHYDROPANTOATE 2-REDUCTASE-RELATED"/>
    <property type="match status" value="1"/>
</dbReference>
<organism evidence="13 14">
    <name type="scientific">Marinobacter zhanjiangensis</name>
    <dbReference type="NCBI Taxonomy" id="578215"/>
    <lineage>
        <taxon>Bacteria</taxon>
        <taxon>Pseudomonadati</taxon>
        <taxon>Pseudomonadota</taxon>
        <taxon>Gammaproteobacteria</taxon>
        <taxon>Pseudomonadales</taxon>
        <taxon>Marinobacteraceae</taxon>
        <taxon>Marinobacter</taxon>
    </lineage>
</organism>
<protein>
    <recommendedName>
        <fullName evidence="4 10">2-dehydropantoate 2-reductase</fullName>
        <ecNumber evidence="3 10">1.1.1.169</ecNumber>
    </recommendedName>
    <alternativeName>
        <fullName evidence="8 10">Ketopantoate reductase</fullName>
    </alternativeName>
</protein>
<keyword evidence="6 10" id="KW-0521">NADP</keyword>
<dbReference type="InterPro" id="IPR003710">
    <property type="entry name" value="ApbA"/>
</dbReference>
<keyword evidence="7 10" id="KW-0560">Oxidoreductase</keyword>
<evidence type="ECO:0000313" key="14">
    <source>
        <dbReference type="Proteomes" id="UP000601597"/>
    </source>
</evidence>
<dbReference type="NCBIfam" id="TIGR00745">
    <property type="entry name" value="apbA_panE"/>
    <property type="match status" value="1"/>
</dbReference>
<name>A0ABQ3AT35_9GAMM</name>
<evidence type="ECO:0000256" key="7">
    <source>
        <dbReference type="ARBA" id="ARBA00023002"/>
    </source>
</evidence>
<dbReference type="Gene3D" id="3.40.50.720">
    <property type="entry name" value="NAD(P)-binding Rossmann-like Domain"/>
    <property type="match status" value="1"/>
</dbReference>
<evidence type="ECO:0000256" key="5">
    <source>
        <dbReference type="ARBA" id="ARBA00022655"/>
    </source>
</evidence>
<evidence type="ECO:0000256" key="9">
    <source>
        <dbReference type="ARBA" id="ARBA00048793"/>
    </source>
</evidence>
<dbReference type="InterPro" id="IPR013332">
    <property type="entry name" value="KPR_N"/>
</dbReference>
<dbReference type="RefSeq" id="WP_227712326.1">
    <property type="nucleotide sequence ID" value="NZ_BMXV01000002.1"/>
</dbReference>
<dbReference type="EC" id="1.1.1.169" evidence="3 10"/>
<proteinExistence type="inferred from homology"/>